<keyword evidence="2" id="KW-0732">Signal</keyword>
<feature type="region of interest" description="Disordered" evidence="1">
    <location>
        <begin position="65"/>
        <end position="85"/>
    </location>
</feature>
<evidence type="ECO:0000256" key="1">
    <source>
        <dbReference type="SAM" id="MobiDB-lite"/>
    </source>
</evidence>
<reference evidence="3 4" key="1">
    <citation type="submission" date="2018-03" db="EMBL/GenBank/DDBJ databases">
        <title>Draft Genome Sequences of the Obligatory Marine Myxobacteria Enhygromyxa salina SWB005.</title>
        <authorList>
            <person name="Poehlein A."/>
            <person name="Moghaddam J.A."/>
            <person name="Harms H."/>
            <person name="Alanjari M."/>
            <person name="Koenig G.M."/>
            <person name="Daniel R."/>
            <person name="Schaeberle T.F."/>
        </authorList>
    </citation>
    <scope>NUCLEOTIDE SEQUENCE [LARGE SCALE GENOMIC DNA]</scope>
    <source>
        <strain evidence="3 4">SWB005</strain>
    </source>
</reference>
<keyword evidence="4" id="KW-1185">Reference proteome</keyword>
<sequence>MNKRHIYALAFALGLTTRFLTACAEGSQGDCQPGELGCECIGGTLCTDGSTCDLGLCVGGSAESGDETAGEESGGAEMGDGDTSGDGDLSCEISADCLDDEVCVEGACGDTDLYYYDASVVVFVPPICRDGVGTAELEYEVYQDEVFTDLSSEAGCPGAWPQEPFSYDSLSTLQLDFYEVDAFFDDYITSMCWTDEFDQCDRVPKLILHDGGWVGMVEESYIELRFDPLPY</sequence>
<accession>A0A2S9XI94</accession>
<organism evidence="3 4">
    <name type="scientific">Enhygromyxa salina</name>
    <dbReference type="NCBI Taxonomy" id="215803"/>
    <lineage>
        <taxon>Bacteria</taxon>
        <taxon>Pseudomonadati</taxon>
        <taxon>Myxococcota</taxon>
        <taxon>Polyangia</taxon>
        <taxon>Nannocystales</taxon>
        <taxon>Nannocystaceae</taxon>
        <taxon>Enhygromyxa</taxon>
    </lineage>
</organism>
<dbReference type="OrthoDB" id="9883668at2"/>
<evidence type="ECO:0000313" key="3">
    <source>
        <dbReference type="EMBL" id="PRP92599.1"/>
    </source>
</evidence>
<feature type="chain" id="PRO_5015698870" description="Lipoprotein" evidence="2">
    <location>
        <begin position="25"/>
        <end position="231"/>
    </location>
</feature>
<evidence type="ECO:0000313" key="4">
    <source>
        <dbReference type="Proteomes" id="UP000237968"/>
    </source>
</evidence>
<proteinExistence type="predicted"/>
<evidence type="ECO:0000256" key="2">
    <source>
        <dbReference type="SAM" id="SignalP"/>
    </source>
</evidence>
<dbReference type="EMBL" id="PVNK01000207">
    <property type="protein sequence ID" value="PRP92599.1"/>
    <property type="molecule type" value="Genomic_DNA"/>
</dbReference>
<dbReference type="AlphaFoldDB" id="A0A2S9XI94"/>
<protein>
    <recommendedName>
        <fullName evidence="5">Lipoprotein</fullName>
    </recommendedName>
</protein>
<feature type="signal peptide" evidence="2">
    <location>
        <begin position="1"/>
        <end position="24"/>
    </location>
</feature>
<comment type="caution">
    <text evidence="3">The sequence shown here is derived from an EMBL/GenBank/DDBJ whole genome shotgun (WGS) entry which is preliminary data.</text>
</comment>
<gene>
    <name evidence="3" type="ORF">ENSA5_47800</name>
</gene>
<name>A0A2S9XI94_9BACT</name>
<evidence type="ECO:0008006" key="5">
    <source>
        <dbReference type="Google" id="ProtNLM"/>
    </source>
</evidence>
<dbReference type="RefSeq" id="WP_106394034.1">
    <property type="nucleotide sequence ID" value="NZ_PVNK01000207.1"/>
</dbReference>
<dbReference type="Proteomes" id="UP000237968">
    <property type="component" value="Unassembled WGS sequence"/>
</dbReference>